<sequence length="122" mass="12755">MENTPQQRCLTQRRLATSSDVCTNHTVVSFPVGGDMAPESTTPANFGLDSGDDVKSNCGCDCERKFSGRALFGGGGGAVRNIKCVGLSGRLGGNGGGGGDVDDRQFTEVSLLRRESKNDVLL</sequence>
<proteinExistence type="predicted"/>
<evidence type="ECO:0000313" key="1">
    <source>
        <dbReference type="EMBL" id="JAC37989.1"/>
    </source>
</evidence>
<organism evidence="1">
    <name type="scientific">Bactrocera dorsalis</name>
    <name type="common">Oriental fruit fly</name>
    <name type="synonym">Dacus dorsalis</name>
    <dbReference type="NCBI Taxonomy" id="27457"/>
    <lineage>
        <taxon>Eukaryota</taxon>
        <taxon>Metazoa</taxon>
        <taxon>Ecdysozoa</taxon>
        <taxon>Arthropoda</taxon>
        <taxon>Hexapoda</taxon>
        <taxon>Insecta</taxon>
        <taxon>Pterygota</taxon>
        <taxon>Neoptera</taxon>
        <taxon>Endopterygota</taxon>
        <taxon>Diptera</taxon>
        <taxon>Brachycera</taxon>
        <taxon>Muscomorpha</taxon>
        <taxon>Tephritoidea</taxon>
        <taxon>Tephritidae</taxon>
        <taxon>Bactrocera</taxon>
        <taxon>Bactrocera</taxon>
    </lineage>
</organism>
<dbReference type="EMBL" id="GAKP01020963">
    <property type="protein sequence ID" value="JAC37989.1"/>
    <property type="molecule type" value="Transcribed_RNA"/>
</dbReference>
<reference evidence="1" key="1">
    <citation type="journal article" date="2014" name="BMC Genomics">
        <title>Characterizing the developmental transcriptome of the oriental fruit fly, Bactrocera dorsalis (Diptera: Tephritidae) through comparative genomic analysis with Drosophila melanogaster utilizing modENCODE datasets.</title>
        <authorList>
            <person name="Geib S.M."/>
            <person name="Calla B."/>
            <person name="Hall B."/>
            <person name="Hou S."/>
            <person name="Manoukis N.C."/>
        </authorList>
    </citation>
    <scope>NUCLEOTIDE SEQUENCE</scope>
    <source>
        <strain evidence="1">Punador</strain>
    </source>
</reference>
<name>A0A034V644_BACDO</name>
<protein>
    <submittedName>
        <fullName evidence="1">Uncharacterized protein</fullName>
    </submittedName>
</protein>
<dbReference type="AlphaFoldDB" id="A0A034V644"/>
<accession>A0A034V644</accession>